<keyword evidence="6" id="KW-0443">Lipid metabolism</keyword>
<dbReference type="InterPro" id="IPR043130">
    <property type="entry name" value="CDP-OH_PTrfase_TM_dom"/>
</dbReference>
<dbReference type="Pfam" id="PF01066">
    <property type="entry name" value="CDP-OH_P_transf"/>
    <property type="match status" value="1"/>
</dbReference>
<dbReference type="GO" id="GO:0016020">
    <property type="term" value="C:membrane"/>
    <property type="evidence" value="ECO:0007669"/>
    <property type="project" value="UniProtKB-SubCell"/>
</dbReference>
<keyword evidence="5 12" id="KW-1133">Transmembrane helix</keyword>
<evidence type="ECO:0000256" key="11">
    <source>
        <dbReference type="ARBA" id="ARBA00047433"/>
    </source>
</evidence>
<evidence type="ECO:0000256" key="9">
    <source>
        <dbReference type="ARBA" id="ARBA00023264"/>
    </source>
</evidence>
<evidence type="ECO:0000256" key="5">
    <source>
        <dbReference type="ARBA" id="ARBA00022989"/>
    </source>
</evidence>
<keyword evidence="9" id="KW-1208">Phospholipid metabolism</keyword>
<evidence type="ECO:0000313" key="14">
    <source>
        <dbReference type="Proteomes" id="UP000321570"/>
    </source>
</evidence>
<proteinExistence type="predicted"/>
<comment type="subcellular location">
    <subcellularLocation>
        <location evidence="1">Membrane</location>
        <topology evidence="1">Multi-pass membrane protein</topology>
    </subcellularLocation>
</comment>
<dbReference type="InterPro" id="IPR000462">
    <property type="entry name" value="CDP-OH_P_trans"/>
</dbReference>
<evidence type="ECO:0000256" key="7">
    <source>
        <dbReference type="ARBA" id="ARBA00023136"/>
    </source>
</evidence>
<dbReference type="GO" id="GO:0032049">
    <property type="term" value="P:cardiolipin biosynthetic process"/>
    <property type="evidence" value="ECO:0007669"/>
    <property type="project" value="TreeGrafter"/>
</dbReference>
<dbReference type="GO" id="GO:0043337">
    <property type="term" value="F:cardiolipin synthase (CMP-forming)"/>
    <property type="evidence" value="ECO:0007669"/>
    <property type="project" value="UniProtKB-EC"/>
</dbReference>
<protein>
    <recommendedName>
        <fullName evidence="10">cardiolipin synthase (CMP-forming)</fullName>
        <ecNumber evidence="10">2.7.8.41</ecNumber>
    </recommendedName>
</protein>
<evidence type="ECO:0000256" key="10">
    <source>
        <dbReference type="ARBA" id="ARBA00039001"/>
    </source>
</evidence>
<evidence type="ECO:0000256" key="3">
    <source>
        <dbReference type="ARBA" id="ARBA00022679"/>
    </source>
</evidence>
<evidence type="ECO:0000256" key="2">
    <source>
        <dbReference type="ARBA" id="ARBA00022516"/>
    </source>
</evidence>
<evidence type="ECO:0000256" key="12">
    <source>
        <dbReference type="SAM" id="Phobius"/>
    </source>
</evidence>
<sequence>CVHVLANICNLPSFSSYAYKLNFILRSGKYVYRFPYTSNNRRLSSQPQHKIITIPNILTSLRIAATPVIVSLILQSDLTSAAALTITAGLTDVADGYIARRFPSQQSVAGSYLDPLADKLFVSLLAIALAYTDLLPASLLLLFLSRDALLMIGASYVRYLSLRQPRSLLRLMAPKERIIEMKPITSSKLNTTVQITAVVSSLLAPIFGLQENVILPALWFLAGGTTLYSGFGYARVFPDVYKEALQISASKLKQ</sequence>
<dbReference type="Gene3D" id="1.20.120.1760">
    <property type="match status" value="1"/>
</dbReference>
<keyword evidence="2" id="KW-0444">Lipid biosynthesis</keyword>
<keyword evidence="4 12" id="KW-0812">Transmembrane</keyword>
<reference evidence="13 14" key="1">
    <citation type="submission" date="2019-07" db="EMBL/GenBank/DDBJ databases">
        <authorList>
            <person name="Jastrzebski P J."/>
            <person name="Paukszto L."/>
            <person name="Jastrzebski P J."/>
        </authorList>
    </citation>
    <scope>NUCLEOTIDE SEQUENCE [LARGE SCALE GENOMIC DNA]</scope>
    <source>
        <strain evidence="13 14">WMS-il1</strain>
    </source>
</reference>
<dbReference type="InterPro" id="IPR050324">
    <property type="entry name" value="CDP-alcohol_PTase-I"/>
</dbReference>
<dbReference type="EMBL" id="CABIJS010000666">
    <property type="protein sequence ID" value="VUZ54724.1"/>
    <property type="molecule type" value="Genomic_DNA"/>
</dbReference>
<dbReference type="PANTHER" id="PTHR14269:SF60">
    <property type="entry name" value="CARDIOLIPIN SYNTHASE (CMP-FORMING)"/>
    <property type="match status" value="1"/>
</dbReference>
<gene>
    <name evidence="13" type="ORF">WMSIL1_LOCUS12789</name>
</gene>
<keyword evidence="7 12" id="KW-0472">Membrane</keyword>
<evidence type="ECO:0000256" key="6">
    <source>
        <dbReference type="ARBA" id="ARBA00023098"/>
    </source>
</evidence>
<name>A0A564Z7G1_HYMDI</name>
<keyword evidence="3" id="KW-0808">Transferase</keyword>
<evidence type="ECO:0000256" key="4">
    <source>
        <dbReference type="ARBA" id="ARBA00022692"/>
    </source>
</evidence>
<organism evidence="13 14">
    <name type="scientific">Hymenolepis diminuta</name>
    <name type="common">Rat tapeworm</name>
    <dbReference type="NCBI Taxonomy" id="6216"/>
    <lineage>
        <taxon>Eukaryota</taxon>
        <taxon>Metazoa</taxon>
        <taxon>Spiralia</taxon>
        <taxon>Lophotrochozoa</taxon>
        <taxon>Platyhelminthes</taxon>
        <taxon>Cestoda</taxon>
        <taxon>Eucestoda</taxon>
        <taxon>Cyclophyllidea</taxon>
        <taxon>Hymenolepididae</taxon>
        <taxon>Hymenolepis</taxon>
    </lineage>
</organism>
<feature type="non-terminal residue" evidence="13">
    <location>
        <position position="1"/>
    </location>
</feature>
<dbReference type="EC" id="2.7.8.41" evidence="10"/>
<evidence type="ECO:0000256" key="1">
    <source>
        <dbReference type="ARBA" id="ARBA00004141"/>
    </source>
</evidence>
<dbReference type="Proteomes" id="UP000321570">
    <property type="component" value="Unassembled WGS sequence"/>
</dbReference>
<evidence type="ECO:0000256" key="8">
    <source>
        <dbReference type="ARBA" id="ARBA00023209"/>
    </source>
</evidence>
<feature type="transmembrane region" description="Helical" evidence="12">
    <location>
        <begin position="120"/>
        <end position="144"/>
    </location>
</feature>
<accession>A0A564Z7G1</accession>
<dbReference type="GO" id="GO:0005739">
    <property type="term" value="C:mitochondrion"/>
    <property type="evidence" value="ECO:0007669"/>
    <property type="project" value="TreeGrafter"/>
</dbReference>
<dbReference type="AlphaFoldDB" id="A0A564Z7G1"/>
<comment type="catalytic activity">
    <reaction evidence="11">
        <text>a CDP-1,2-diacyl-sn-glycerol + a 1,2-diacyl-sn-glycero-3-phospho-(1'-sn-glycerol) = a cardiolipin + CMP + H(+)</text>
        <dbReference type="Rhea" id="RHEA:32931"/>
        <dbReference type="ChEBI" id="CHEBI:15378"/>
        <dbReference type="ChEBI" id="CHEBI:58332"/>
        <dbReference type="ChEBI" id="CHEBI:60377"/>
        <dbReference type="ChEBI" id="CHEBI:62237"/>
        <dbReference type="ChEBI" id="CHEBI:64716"/>
        <dbReference type="EC" id="2.7.8.41"/>
    </reaction>
</comment>
<dbReference type="PANTHER" id="PTHR14269">
    <property type="entry name" value="CDP-DIACYLGLYCEROL--GLYCEROL-3-PHOSPHATE 3-PHOSPHATIDYLTRANSFERASE-RELATED"/>
    <property type="match status" value="1"/>
</dbReference>
<keyword evidence="14" id="KW-1185">Reference proteome</keyword>
<feature type="transmembrane region" description="Helical" evidence="12">
    <location>
        <begin position="213"/>
        <end position="234"/>
    </location>
</feature>
<keyword evidence="8" id="KW-0594">Phospholipid biosynthesis</keyword>
<evidence type="ECO:0000313" key="13">
    <source>
        <dbReference type="EMBL" id="VUZ54724.1"/>
    </source>
</evidence>